<dbReference type="AlphaFoldDB" id="F9GD76"/>
<evidence type="ECO:0008006" key="3">
    <source>
        <dbReference type="Google" id="ProtNLM"/>
    </source>
</evidence>
<comment type="caution">
    <text evidence="2">The sequence shown here is derived from an EMBL/GenBank/DDBJ whole genome shotgun (WGS) entry which is preliminary data.</text>
</comment>
<feature type="region of interest" description="Disordered" evidence="1">
    <location>
        <begin position="25"/>
        <end position="61"/>
    </location>
</feature>
<feature type="compositionally biased region" description="Basic and acidic residues" evidence="1">
    <location>
        <begin position="1"/>
        <end position="10"/>
    </location>
</feature>
<organism evidence="2">
    <name type="scientific">Fusarium oxysporum (strain Fo5176)</name>
    <name type="common">Fusarium vascular wilt</name>
    <dbReference type="NCBI Taxonomy" id="660025"/>
    <lineage>
        <taxon>Eukaryota</taxon>
        <taxon>Fungi</taxon>
        <taxon>Dikarya</taxon>
        <taxon>Ascomycota</taxon>
        <taxon>Pezizomycotina</taxon>
        <taxon>Sordariomycetes</taxon>
        <taxon>Hypocreomycetidae</taxon>
        <taxon>Hypocreales</taxon>
        <taxon>Nectriaceae</taxon>
        <taxon>Fusarium</taxon>
        <taxon>Fusarium oxysporum species complex</taxon>
    </lineage>
</organism>
<evidence type="ECO:0000256" key="1">
    <source>
        <dbReference type="SAM" id="MobiDB-lite"/>
    </source>
</evidence>
<reference evidence="2" key="1">
    <citation type="journal article" date="2012" name="Mol. Plant Microbe Interact.">
        <title>A highly conserved effector in Fusarium oxysporum is required for full virulence on Arabidopsis.</title>
        <authorList>
            <person name="Thatcher L.F."/>
            <person name="Gardiner D.M."/>
            <person name="Kazan K."/>
            <person name="Manners J."/>
        </authorList>
    </citation>
    <scope>NUCLEOTIDE SEQUENCE [LARGE SCALE GENOMIC DNA]</scope>
    <source>
        <strain evidence="2">Fo5176</strain>
    </source>
</reference>
<protein>
    <recommendedName>
        <fullName evidence="3">Methyltransferase domain-containing protein</fullName>
    </recommendedName>
</protein>
<dbReference type="Gene3D" id="3.40.50.150">
    <property type="entry name" value="Vaccinia Virus protein VP39"/>
    <property type="match status" value="1"/>
</dbReference>
<sequence length="265" mass="29508">MASSPKHDNEQAMYKVQNWLHELDDDASSSSSLSFSATSASNPPTPPTPPSDLDTDDSESSEYANIPSEYFDCYLLGGRAVPENVEGAWEPVDATAHRSSLLFAGPSRHLLWCTINDGKFYRSPTSHPRRVMDIGSGTYTWSMHFAMQNQGSHVVAVDKSPFMPQHVLPNIDKIREDLNLALPSEESTADLTFFRQLCGLTTADLYDFDIRGQIMLPLYEGLGFTLPEIEPLAMGMREELAEDMEFESFSVYAQKPPQMTVVVTL</sequence>
<dbReference type="EMBL" id="AFQF01005362">
    <property type="protein sequence ID" value="EGU72879.1"/>
    <property type="molecule type" value="Genomic_DNA"/>
</dbReference>
<evidence type="ECO:0000313" key="2">
    <source>
        <dbReference type="EMBL" id="EGU72879.1"/>
    </source>
</evidence>
<dbReference type="STRING" id="660025.F9GD76"/>
<dbReference type="SUPFAM" id="SSF53335">
    <property type="entry name" value="S-adenosyl-L-methionine-dependent methyltransferases"/>
    <property type="match status" value="1"/>
</dbReference>
<dbReference type="InterPro" id="IPR029063">
    <property type="entry name" value="SAM-dependent_MTases_sf"/>
</dbReference>
<dbReference type="CDD" id="cd02440">
    <property type="entry name" value="AdoMet_MTases"/>
    <property type="match status" value="1"/>
</dbReference>
<gene>
    <name evidence="2" type="ORF">FOXB_16610</name>
</gene>
<dbReference type="OrthoDB" id="2013972at2759"/>
<feature type="compositionally biased region" description="Low complexity" evidence="1">
    <location>
        <begin position="28"/>
        <end position="42"/>
    </location>
</feature>
<name>F9GD76_FUSOF</name>
<feature type="region of interest" description="Disordered" evidence="1">
    <location>
        <begin position="1"/>
        <end position="20"/>
    </location>
</feature>
<accession>F9GD76</accession>
<proteinExistence type="predicted"/>